<reference evidence="2 3" key="1">
    <citation type="journal article" date="2014" name="Int. J. Syst. Evol. Microbiol.">
        <title>Complete genome sequence of Corynebacterium casei LMG S-19264T (=DSM 44701T), isolated from a smear-ripened cheese.</title>
        <authorList>
            <consortium name="US DOE Joint Genome Institute (JGI-PGF)"/>
            <person name="Walter F."/>
            <person name="Albersmeier A."/>
            <person name="Kalinowski J."/>
            <person name="Ruckert C."/>
        </authorList>
    </citation>
    <scope>NUCLEOTIDE SEQUENCE [LARGE SCALE GENOMIC DNA]</scope>
    <source>
        <strain evidence="2 3">CGMCC 1.9161</strain>
    </source>
</reference>
<dbReference type="Pfam" id="PF10768">
    <property type="entry name" value="FliX"/>
    <property type="match status" value="1"/>
</dbReference>
<dbReference type="AlphaFoldDB" id="A0A917Q6L0"/>
<evidence type="ECO:0000256" key="1">
    <source>
        <dbReference type="SAM" id="MobiDB-lite"/>
    </source>
</evidence>
<feature type="compositionally biased region" description="Low complexity" evidence="1">
    <location>
        <begin position="13"/>
        <end position="42"/>
    </location>
</feature>
<feature type="region of interest" description="Disordered" evidence="1">
    <location>
        <begin position="1"/>
        <end position="50"/>
    </location>
</feature>
<keyword evidence="2" id="KW-0969">Cilium</keyword>
<dbReference type="GO" id="GO:0044781">
    <property type="term" value="P:bacterial-type flagellum organization"/>
    <property type="evidence" value="ECO:0007669"/>
    <property type="project" value="InterPro"/>
</dbReference>
<evidence type="ECO:0000313" key="2">
    <source>
        <dbReference type="EMBL" id="GGK30976.1"/>
    </source>
</evidence>
<keyword evidence="2" id="KW-0966">Cell projection</keyword>
<dbReference type="EMBL" id="BMMF01000004">
    <property type="protein sequence ID" value="GGK30976.1"/>
    <property type="molecule type" value="Genomic_DNA"/>
</dbReference>
<dbReference type="RefSeq" id="WP_188911632.1">
    <property type="nucleotide sequence ID" value="NZ_BMMF01000004.1"/>
</dbReference>
<gene>
    <name evidence="2" type="primary">fliX</name>
    <name evidence="2" type="ORF">GCM10011322_16910</name>
</gene>
<comment type="caution">
    <text evidence="2">The sequence shown here is derived from an EMBL/GenBank/DDBJ whole genome shotgun (WGS) entry which is preliminary data.</text>
</comment>
<sequence length="143" mass="15338">MRIEGKPGVPMPSVSGSRRSSGSSGFSVDETPASASTARSSAVGPTTSLDAILALQGEEDPGERRRRAARRGQELLDGLDRLKAAILSGRVGPEDMKRIAERLTERRETSGDPRLDAILSQIELRAEVEMAKLAAREGRDGRI</sequence>
<keyword evidence="2" id="KW-0282">Flagellum</keyword>
<evidence type="ECO:0000313" key="3">
    <source>
        <dbReference type="Proteomes" id="UP000600449"/>
    </source>
</evidence>
<accession>A0A917Q6L0</accession>
<dbReference type="Proteomes" id="UP000600449">
    <property type="component" value="Unassembled WGS sequence"/>
</dbReference>
<organism evidence="2 3">
    <name type="scientific">Salinarimonas ramus</name>
    <dbReference type="NCBI Taxonomy" id="690164"/>
    <lineage>
        <taxon>Bacteria</taxon>
        <taxon>Pseudomonadati</taxon>
        <taxon>Pseudomonadota</taxon>
        <taxon>Alphaproteobacteria</taxon>
        <taxon>Hyphomicrobiales</taxon>
        <taxon>Salinarimonadaceae</taxon>
        <taxon>Salinarimonas</taxon>
    </lineage>
</organism>
<protein>
    <submittedName>
        <fullName evidence="2">Flagellar assembly protein FliX</fullName>
    </submittedName>
</protein>
<dbReference type="InterPro" id="IPR019704">
    <property type="entry name" value="Flagellar_assmbl_FliX_class2"/>
</dbReference>
<name>A0A917Q6L0_9HYPH</name>
<proteinExistence type="predicted"/>
<keyword evidence="3" id="KW-1185">Reference proteome</keyword>